<dbReference type="GO" id="GO:0009279">
    <property type="term" value="C:cell outer membrane"/>
    <property type="evidence" value="ECO:0007669"/>
    <property type="project" value="UniProtKB-SubCell"/>
</dbReference>
<dbReference type="GO" id="GO:0044718">
    <property type="term" value="P:siderophore transmembrane transport"/>
    <property type="evidence" value="ECO:0007669"/>
    <property type="project" value="TreeGrafter"/>
</dbReference>
<dbReference type="SUPFAM" id="SSF49464">
    <property type="entry name" value="Carboxypeptidase regulatory domain-like"/>
    <property type="match status" value="1"/>
</dbReference>
<comment type="similarity">
    <text evidence="8">Belongs to the TonB-dependent receptor family.</text>
</comment>
<dbReference type="AlphaFoldDB" id="A0AAP2DZT3"/>
<evidence type="ECO:0000256" key="3">
    <source>
        <dbReference type="ARBA" id="ARBA00022452"/>
    </source>
</evidence>
<keyword evidence="4 8" id="KW-0812">Transmembrane</keyword>
<comment type="subcellular location">
    <subcellularLocation>
        <location evidence="1 8">Cell outer membrane</location>
        <topology evidence="1 8">Multi-pass membrane protein</topology>
    </subcellularLocation>
</comment>
<name>A0AAP2DZT3_9BACT</name>
<dbReference type="InterPro" id="IPR012910">
    <property type="entry name" value="Plug_dom"/>
</dbReference>
<dbReference type="Proteomes" id="UP001319080">
    <property type="component" value="Unassembled WGS sequence"/>
</dbReference>
<evidence type="ECO:0000313" key="10">
    <source>
        <dbReference type="EMBL" id="MBT1710585.1"/>
    </source>
</evidence>
<evidence type="ECO:0000256" key="7">
    <source>
        <dbReference type="ARBA" id="ARBA00023237"/>
    </source>
</evidence>
<dbReference type="InterPro" id="IPR036942">
    <property type="entry name" value="Beta-barrel_TonB_sf"/>
</dbReference>
<keyword evidence="7 8" id="KW-0998">Cell outer membrane</keyword>
<keyword evidence="6 8" id="KW-0472">Membrane</keyword>
<dbReference type="Pfam" id="PF13715">
    <property type="entry name" value="CarbopepD_reg_2"/>
    <property type="match status" value="1"/>
</dbReference>
<keyword evidence="11" id="KW-1185">Reference proteome</keyword>
<dbReference type="GO" id="GO:0015344">
    <property type="term" value="F:siderophore uptake transmembrane transporter activity"/>
    <property type="evidence" value="ECO:0007669"/>
    <property type="project" value="TreeGrafter"/>
</dbReference>
<evidence type="ECO:0000313" key="11">
    <source>
        <dbReference type="Proteomes" id="UP001319080"/>
    </source>
</evidence>
<evidence type="ECO:0000256" key="6">
    <source>
        <dbReference type="ARBA" id="ARBA00023136"/>
    </source>
</evidence>
<reference evidence="10 11" key="1">
    <citation type="submission" date="2021-05" db="EMBL/GenBank/DDBJ databases">
        <title>A Polyphasic approach of four new species of the genus Ohtaekwangia: Ohtaekwangia histidinii sp. nov., Ohtaekwangia cretensis sp. nov., Ohtaekwangia indiensis sp. nov., Ohtaekwangia reichenbachii sp. nov. from diverse environment.</title>
        <authorList>
            <person name="Octaviana S."/>
        </authorList>
    </citation>
    <scope>NUCLEOTIDE SEQUENCE [LARGE SCALE GENOMIC DNA]</scope>
    <source>
        <strain evidence="10 11">PWU5</strain>
    </source>
</reference>
<dbReference type="PANTHER" id="PTHR30069">
    <property type="entry name" value="TONB-DEPENDENT OUTER MEMBRANE RECEPTOR"/>
    <property type="match status" value="1"/>
</dbReference>
<dbReference type="Gene3D" id="2.40.170.20">
    <property type="entry name" value="TonB-dependent receptor, beta-barrel domain"/>
    <property type="match status" value="1"/>
</dbReference>
<dbReference type="Pfam" id="PF07715">
    <property type="entry name" value="Plug"/>
    <property type="match status" value="1"/>
</dbReference>
<keyword evidence="5" id="KW-0732">Signal</keyword>
<evidence type="ECO:0000256" key="5">
    <source>
        <dbReference type="ARBA" id="ARBA00022729"/>
    </source>
</evidence>
<dbReference type="InterPro" id="IPR039426">
    <property type="entry name" value="TonB-dep_rcpt-like"/>
</dbReference>
<dbReference type="InterPro" id="IPR037066">
    <property type="entry name" value="Plug_dom_sf"/>
</dbReference>
<comment type="caution">
    <text evidence="10">The sequence shown here is derived from an EMBL/GenBank/DDBJ whole genome shotgun (WGS) entry which is preliminary data.</text>
</comment>
<feature type="domain" description="TonB-dependent receptor plug" evidence="9">
    <location>
        <begin position="200"/>
        <end position="291"/>
    </location>
</feature>
<dbReference type="InterPro" id="IPR008969">
    <property type="entry name" value="CarboxyPept-like_regulatory"/>
</dbReference>
<keyword evidence="3 8" id="KW-1134">Transmembrane beta strand</keyword>
<proteinExistence type="inferred from homology"/>
<organism evidence="10 11">
    <name type="scientific">Dawidia cretensis</name>
    <dbReference type="NCBI Taxonomy" id="2782350"/>
    <lineage>
        <taxon>Bacteria</taxon>
        <taxon>Pseudomonadati</taxon>
        <taxon>Bacteroidota</taxon>
        <taxon>Cytophagia</taxon>
        <taxon>Cytophagales</taxon>
        <taxon>Chryseotaleaceae</taxon>
        <taxon>Dawidia</taxon>
    </lineage>
</organism>
<dbReference type="PROSITE" id="PS52016">
    <property type="entry name" value="TONB_DEPENDENT_REC_3"/>
    <property type="match status" value="1"/>
</dbReference>
<dbReference type="PANTHER" id="PTHR30069:SF29">
    <property type="entry name" value="HEMOGLOBIN AND HEMOGLOBIN-HAPTOGLOBIN-BINDING PROTEIN 1-RELATED"/>
    <property type="match status" value="1"/>
</dbReference>
<gene>
    <name evidence="10" type="ORF">KK062_20240</name>
</gene>
<dbReference type="Gene3D" id="2.170.130.10">
    <property type="entry name" value="TonB-dependent receptor, plug domain"/>
    <property type="match status" value="1"/>
</dbReference>
<evidence type="ECO:0000256" key="4">
    <source>
        <dbReference type="ARBA" id="ARBA00022692"/>
    </source>
</evidence>
<keyword evidence="2 8" id="KW-0813">Transport</keyword>
<evidence type="ECO:0000256" key="1">
    <source>
        <dbReference type="ARBA" id="ARBA00004571"/>
    </source>
</evidence>
<evidence type="ECO:0000259" key="9">
    <source>
        <dbReference type="Pfam" id="PF07715"/>
    </source>
</evidence>
<accession>A0AAP2DZT3</accession>
<sequence>MAIRAASYFGFVLLFFTTSWAYSQSDRTRIERFSDLISYLETYTQFKFSYSGKLASIALTVHESVNLNDPKQLEKLLIPYGIEVVRRGDLLIFRKRDNTVKNVSGFVRDAESGESLVGASVMDVTTGKGVATNTFGFFSLNTSGDSIAVSFVGYDYQKLAVKDAGDGFVIALSRENNILTEVLISGADTRELAEMSTVRLSPEQIKKLPVFMGETDMLKTLQLLPGVQAGTEGTAGFHVRGGGPDQNLILLDGVPVYNANHLFGFFSVFNADAIKSVELIKGGFPARYGGRLSSIVDIQMKEGNLHELEGEGAVGLVASKITISGPINKGKTSFMLSARRTYMDAFVVPLAKLSGSDRVVGGSFWDVNAKVNHIISPKDRVYVSFYSGRDRLYDEYSYDNEGVKEDEHAEIQWGNITSALRWNHQYTDRLFSNVTATYTRYQFELGTRVNYQYADDLNAPDIYRDNEYYSNISDVGLKMDFDYFLNNDHLIKFGANLVHHALRPGVSNFRSHIQTDTTFGSPKIALDEMYVYAEDEVSLSNSTRANIGVHYSAARAGSTTYTSWQPRFTLNQRLGPALSVKASYSRMAQYIHLLVNSGIGLPTDLWVPSTERVKPQLSDQLALGVSSVYKSIEISVEGYHKWMDNLIEYKDGAGFLDIDSRWENKVEFGSGKSYGAEFFVQKKSGRSTGWLSYTWSKSNREFDNLNFGKPFPYRYDRRHNVSVVYNLAVNSRIDIGAVWVYSTGNAVTLPTSTYPKAVWDSNQAGYEDFIKHYPGRNSSRMKDYHRLDLSISFKKATRWGERKWVVGLYNSYNRLNPIYIELDDENRLNKKFRQLSIFPLIPNVSYQFKF</sequence>
<evidence type="ECO:0000256" key="2">
    <source>
        <dbReference type="ARBA" id="ARBA00022448"/>
    </source>
</evidence>
<dbReference type="RefSeq" id="WP_254086160.1">
    <property type="nucleotide sequence ID" value="NZ_JAHESE010000024.1"/>
</dbReference>
<protein>
    <submittedName>
        <fullName evidence="10">TonB-dependent receptor plug domain-containing protein</fullName>
    </submittedName>
</protein>
<keyword evidence="10" id="KW-0675">Receptor</keyword>
<dbReference type="EMBL" id="JAHESE010000024">
    <property type="protein sequence ID" value="MBT1710585.1"/>
    <property type="molecule type" value="Genomic_DNA"/>
</dbReference>
<dbReference type="SUPFAM" id="SSF56935">
    <property type="entry name" value="Porins"/>
    <property type="match status" value="1"/>
</dbReference>
<evidence type="ECO:0000256" key="8">
    <source>
        <dbReference type="PROSITE-ProRule" id="PRU01360"/>
    </source>
</evidence>